<organism evidence="3 4">
    <name type="scientific">Didymosphaeria variabile</name>
    <dbReference type="NCBI Taxonomy" id="1932322"/>
    <lineage>
        <taxon>Eukaryota</taxon>
        <taxon>Fungi</taxon>
        <taxon>Dikarya</taxon>
        <taxon>Ascomycota</taxon>
        <taxon>Pezizomycotina</taxon>
        <taxon>Dothideomycetes</taxon>
        <taxon>Pleosporomycetidae</taxon>
        <taxon>Pleosporales</taxon>
        <taxon>Massarineae</taxon>
        <taxon>Didymosphaeriaceae</taxon>
        <taxon>Didymosphaeria</taxon>
    </lineage>
</organism>
<keyword evidence="2" id="KW-1133">Transmembrane helix</keyword>
<evidence type="ECO:0000256" key="2">
    <source>
        <dbReference type="SAM" id="Phobius"/>
    </source>
</evidence>
<dbReference type="RefSeq" id="XP_056077061.1">
    <property type="nucleotide sequence ID" value="XM_056210239.1"/>
</dbReference>
<comment type="caution">
    <text evidence="3">The sequence shown here is derived from an EMBL/GenBank/DDBJ whole genome shotgun (WGS) entry which is preliminary data.</text>
</comment>
<dbReference type="GeneID" id="80904956"/>
<accession>A0A9W9CGN1</accession>
<feature type="region of interest" description="Disordered" evidence="1">
    <location>
        <begin position="1"/>
        <end position="46"/>
    </location>
</feature>
<feature type="transmembrane region" description="Helical" evidence="2">
    <location>
        <begin position="130"/>
        <end position="149"/>
    </location>
</feature>
<keyword evidence="4" id="KW-1185">Reference proteome</keyword>
<evidence type="ECO:0000256" key="1">
    <source>
        <dbReference type="SAM" id="MobiDB-lite"/>
    </source>
</evidence>
<feature type="transmembrane region" description="Helical" evidence="2">
    <location>
        <begin position="235"/>
        <end position="261"/>
    </location>
</feature>
<feature type="transmembrane region" description="Helical" evidence="2">
    <location>
        <begin position="169"/>
        <end position="190"/>
    </location>
</feature>
<keyword evidence="2" id="KW-0812">Transmembrane</keyword>
<evidence type="ECO:0000313" key="4">
    <source>
        <dbReference type="Proteomes" id="UP001140513"/>
    </source>
</evidence>
<feature type="transmembrane region" description="Helical" evidence="2">
    <location>
        <begin position="647"/>
        <end position="666"/>
    </location>
</feature>
<feature type="region of interest" description="Disordered" evidence="1">
    <location>
        <begin position="79"/>
        <end position="105"/>
    </location>
</feature>
<dbReference type="PANTHER" id="PTHR35041">
    <property type="entry name" value="MEDIATOR OF RNA POLYMERASE II TRANSCRIPTION SUBUNIT 1"/>
    <property type="match status" value="1"/>
</dbReference>
<keyword evidence="2" id="KW-0472">Membrane</keyword>
<dbReference type="OrthoDB" id="5340195at2759"/>
<evidence type="ECO:0000313" key="3">
    <source>
        <dbReference type="EMBL" id="KAJ4360859.1"/>
    </source>
</evidence>
<sequence length="769" mass="85998">MASLPSPPDVSPLASPDHGQYGVSRSTTTTSASSNRSFASKSEKRAKFQEAMSDGLGIQMKEMSTLNSPDSVYRLKGGLYSPLSPRPPMPRSGTVSTSMSRARTDPMTQRLIERRATQAARWTIHWRTPLMMITSFLVGVALAMGQHLLYSSLHHKVEDDEGKKVKFVLYGRALAYFSKVAFGMCCTLVYRQRIWTYFRSRALTVLSIDQLFLGTEDPSLFLNWEAISLAPRATFIALVIWLIPVATIIFSPGALTFGWYFEVDNTSLSVPTLNFSAESFSDWRVPVTMKDGTTRKSLMFYNTTDALGKQPGFFDYYDQPSTDITRVTLMNAFSLTDTSLNRADARQESCGGSFNCTYTTIFLGPGYKCEEVATSAADNAKLEGLGAPFNTSKLIPDGKNVYFADMEEGDYAKPQDTRITAQGGVPPPEVDLDNLGVFKSEPIIWIGYAVNSTEPLADNSSFRSNWTHRFDQHIFRCIHYETKYTVKWNYTEPFFKTDVSQEFLSPVVNTTFSQNSDGSPNWAIPVPPEHYVSPRNTEQYKKVAAYHTMGQSLRRFLKGSIEMDPPIPGPSYPRVASDIAQTRLVSNSSSLPMKDLPEQLQEFYTNMVLSLFSAPQMLVVDQERVVVNRTRFQSTFIYNPEKLWACYAPVIFVTFAILIIGAWTIIRDGTTFSVGFSRIMVTTRNTTLDDISRGACLGNDPFPLELMHTRLQFGVLNDHTEDYVGVEALPGIGHCTFGVPSEVSPIRRGQPYAGLAKREGKRIPKEKVD</sequence>
<dbReference type="EMBL" id="JAPEUX010000001">
    <property type="protein sequence ID" value="KAJ4360859.1"/>
    <property type="molecule type" value="Genomic_DNA"/>
</dbReference>
<dbReference type="AlphaFoldDB" id="A0A9W9CGN1"/>
<gene>
    <name evidence="3" type="ORF">N0V89_001426</name>
</gene>
<feature type="compositionally biased region" description="Low complexity" evidence="1">
    <location>
        <begin position="24"/>
        <end position="40"/>
    </location>
</feature>
<name>A0A9W9CGN1_9PLEO</name>
<reference evidence="3" key="1">
    <citation type="submission" date="2022-10" db="EMBL/GenBank/DDBJ databases">
        <title>Tapping the CABI collections for fungal endophytes: first genome assemblies for Collariella, Neodidymelliopsis, Ascochyta clinopodiicola, Didymella pomorum, Didymosphaeria variabile, Neocosmospora piperis and Neocucurbitaria cava.</title>
        <authorList>
            <person name="Hill R."/>
        </authorList>
    </citation>
    <scope>NUCLEOTIDE SEQUENCE</scope>
    <source>
        <strain evidence="3">IMI 356815</strain>
    </source>
</reference>
<proteinExistence type="predicted"/>
<dbReference type="PANTHER" id="PTHR35041:SF3">
    <property type="entry name" value="FORMYLMETHIONINE DEFORMYLASE-LIKE PROTEIN"/>
    <property type="match status" value="1"/>
</dbReference>
<dbReference type="Proteomes" id="UP001140513">
    <property type="component" value="Unassembled WGS sequence"/>
</dbReference>
<protein>
    <submittedName>
        <fullName evidence="3">Uncharacterized protein</fullName>
    </submittedName>
</protein>
<feature type="compositionally biased region" description="Pro residues" evidence="1">
    <location>
        <begin position="1"/>
        <end position="10"/>
    </location>
</feature>